<name>A0A8W8P4A0_MAGGI</name>
<accession>A0A8W8P4A0</accession>
<dbReference type="Gene3D" id="2.170.300.10">
    <property type="entry name" value="Tie2 ligand-binding domain superfamily"/>
    <property type="match status" value="1"/>
</dbReference>
<evidence type="ECO:0000313" key="3">
    <source>
        <dbReference type="EnsemblMetazoa" id="G8957.1:cds"/>
    </source>
</evidence>
<evidence type="ECO:0000256" key="2">
    <source>
        <dbReference type="SAM" id="SignalP"/>
    </source>
</evidence>
<proteinExistence type="predicted"/>
<keyword evidence="1" id="KW-0472">Membrane</keyword>
<protein>
    <submittedName>
        <fullName evidence="3">Uncharacterized protein</fullName>
    </submittedName>
</protein>
<feature type="transmembrane region" description="Helical" evidence="1">
    <location>
        <begin position="158"/>
        <end position="183"/>
    </location>
</feature>
<organism evidence="3 4">
    <name type="scientific">Magallana gigas</name>
    <name type="common">Pacific oyster</name>
    <name type="synonym">Crassostrea gigas</name>
    <dbReference type="NCBI Taxonomy" id="29159"/>
    <lineage>
        <taxon>Eukaryota</taxon>
        <taxon>Metazoa</taxon>
        <taxon>Spiralia</taxon>
        <taxon>Lophotrochozoa</taxon>
        <taxon>Mollusca</taxon>
        <taxon>Bivalvia</taxon>
        <taxon>Autobranchia</taxon>
        <taxon>Pteriomorphia</taxon>
        <taxon>Ostreida</taxon>
        <taxon>Ostreoidea</taxon>
        <taxon>Ostreidae</taxon>
        <taxon>Magallana</taxon>
    </lineage>
</organism>
<dbReference type="Proteomes" id="UP000005408">
    <property type="component" value="Unassembled WGS sequence"/>
</dbReference>
<feature type="chain" id="PRO_5036486932" evidence="2">
    <location>
        <begin position="20"/>
        <end position="307"/>
    </location>
</feature>
<reference evidence="3" key="1">
    <citation type="submission" date="2022-08" db="UniProtKB">
        <authorList>
            <consortium name="EnsemblMetazoa"/>
        </authorList>
    </citation>
    <scope>IDENTIFICATION</scope>
    <source>
        <strain evidence="3">05x7-T-G4-1.051#20</strain>
    </source>
</reference>
<feature type="signal peptide" evidence="2">
    <location>
        <begin position="1"/>
        <end position="19"/>
    </location>
</feature>
<keyword evidence="4" id="KW-1185">Reference proteome</keyword>
<keyword evidence="1" id="KW-1133">Transmembrane helix</keyword>
<sequence length="307" mass="34901">MMCTLVLVFCFNLFQLTESRVCWGVSGEVCCDGFMLNQSTGICQKCPIGFYNDNCSEKCSPPNYGEDCQSVCQCPDIDCHFGYGCLQETGTFTKHWQLTKEITDRLSTSVTSLALNVTNSYHTVDQDISLDVNKHEDSTLTYLRKDIDLFKNSFVINLVQVIVSLVGVFVFFFAACVVTYIYAKCFRQTTDGKRLNITQYEFKSRSFEALGYESQLPPEPEQQANLELTYLTPVFRNDVKSETNLLTESDIIVELPMHNRQMSSQHTNISKMTSETLQDHVYIEVLGDNFESSRVHECPDIGNIHCI</sequence>
<evidence type="ECO:0000313" key="4">
    <source>
        <dbReference type="Proteomes" id="UP000005408"/>
    </source>
</evidence>
<dbReference type="EnsemblMetazoa" id="G8957.1">
    <property type="protein sequence ID" value="G8957.1:cds"/>
    <property type="gene ID" value="G8957"/>
</dbReference>
<dbReference type="AlphaFoldDB" id="A0A8W8P4A0"/>
<keyword evidence="1" id="KW-0812">Transmembrane</keyword>
<keyword evidence="2" id="KW-0732">Signal</keyword>
<evidence type="ECO:0000256" key="1">
    <source>
        <dbReference type="SAM" id="Phobius"/>
    </source>
</evidence>